<gene>
    <name evidence="15" type="primary">ilvD</name>
    <name evidence="18" type="ORF">FAD_1249</name>
</gene>
<dbReference type="InterPro" id="IPR050165">
    <property type="entry name" value="DHAD_IlvD/Edd"/>
</dbReference>
<dbReference type="Gene3D" id="3.50.30.80">
    <property type="entry name" value="IlvD/EDD C-terminal domain-like"/>
    <property type="match status" value="1"/>
</dbReference>
<proteinExistence type="inferred from homology"/>
<evidence type="ECO:0000259" key="16">
    <source>
        <dbReference type="Pfam" id="PF00920"/>
    </source>
</evidence>
<dbReference type="Pfam" id="PF00920">
    <property type="entry name" value="ILVD_EDD_N"/>
    <property type="match status" value="1"/>
</dbReference>
<evidence type="ECO:0000256" key="8">
    <source>
        <dbReference type="ARBA" id="ARBA00023014"/>
    </source>
</evidence>
<dbReference type="OrthoDB" id="8674at2157"/>
<dbReference type="AlphaFoldDB" id="A0A1V0N4T1"/>
<organism evidence="18 19">
    <name type="scientific">Ferroplasma acidiphilum</name>
    <dbReference type="NCBI Taxonomy" id="74969"/>
    <lineage>
        <taxon>Archaea</taxon>
        <taxon>Methanobacteriati</taxon>
        <taxon>Thermoplasmatota</taxon>
        <taxon>Thermoplasmata</taxon>
        <taxon>Thermoplasmatales</taxon>
        <taxon>Ferroplasmaceae</taxon>
        <taxon>Ferroplasma</taxon>
    </lineage>
</organism>
<sequence length="552" mass="59403">MKRSDLTYSGPERAPNRAFMKAMGLNDNDLKNYMVGVAAAWNEAGPCNIHVLSLANHTKEGIRSREGTPRVFTTPVVIDGIAMGTEGMKYSLVSRELIANTVELTVNAHGYDGFAALSGCDKTSPGMMMAMARMNIPSIVMYSGTTLPGYYKGKRIAVGDLFEAVGAYMNNTMTLQDFKLMEENAVPTAGACGGLYTANTMAMMTEVLGLALPGSASPPAVDGAKQKFAYKTGEAVMQLIETGLKPRDILTQESFYNAITVLMASGGSTNAVLHLLAIAHEAKIKLDLDDFDRISRKVPEIVNMKPSGEYVMADLNNIGGVPVLMKVLMDHGLIDGDQLTVTGKTVKENLKDIKIYTTGDVISDFDKPYKPDGGISILKGNLATEGGVFKTSASKVKYHKGPAKVFNSEEETFKAIKDKKIKAGDTVVIRYEGPKGGPGMREMLSVTSELIGEGLGDSVALITDGRFSGATRGIMVGHIAPEAMDGGLIAIVKDGDMIEIDAPNRKINLLVDENEITRRMKEWKKPPLRYETGLLNQYAKLVASSSKGAVMQ</sequence>
<dbReference type="RefSeq" id="WP_081142668.1">
    <property type="nucleotide sequence ID" value="NZ_CP015363.1"/>
</dbReference>
<dbReference type="InterPro" id="IPR004404">
    <property type="entry name" value="DihydroxyA_deHydtase"/>
</dbReference>
<evidence type="ECO:0000256" key="12">
    <source>
        <dbReference type="ARBA" id="ARBA00029436"/>
    </source>
</evidence>
<dbReference type="UniPathway" id="UPA00049">
    <property type="reaction ID" value="UER00061"/>
</dbReference>
<feature type="binding site" evidence="15">
    <location>
        <position position="442"/>
    </location>
    <ligand>
        <name>Mg(2+)</name>
        <dbReference type="ChEBI" id="CHEBI:18420"/>
    </ligand>
</feature>
<evidence type="ECO:0000256" key="5">
    <source>
        <dbReference type="ARBA" id="ARBA00022723"/>
    </source>
</evidence>
<evidence type="ECO:0000313" key="19">
    <source>
        <dbReference type="Proteomes" id="UP000192050"/>
    </source>
</evidence>
<keyword evidence="5 15" id="KW-0479">Metal-binding</keyword>
<name>A0A1V0N4T1_9ARCH</name>
<dbReference type="KEGG" id="fai:FAD_1249"/>
<dbReference type="InterPro" id="IPR000581">
    <property type="entry name" value="ILV_EDD_N"/>
</dbReference>
<evidence type="ECO:0000256" key="15">
    <source>
        <dbReference type="HAMAP-Rule" id="MF_00012"/>
    </source>
</evidence>
<evidence type="ECO:0000256" key="14">
    <source>
        <dbReference type="ARBA" id="ARBA00029490"/>
    </source>
</evidence>
<reference evidence="18 19" key="1">
    <citation type="submission" date="2011-10" db="EMBL/GenBank/DDBJ databases">
        <title>Metabolic and evolutionary patterns in the extreme acidophile Ferroplasma acidiphilum.</title>
        <authorList>
            <person name="Golyshina O.V."/>
            <person name="Kozyavkin S.A."/>
            <person name="Tatusov R.L."/>
            <person name="Slesarev A.I."/>
            <person name="Golyshin P.N."/>
        </authorList>
    </citation>
    <scope>NUCLEOTIDE SEQUENCE [LARGE SCALE GENOMIC DNA]</scope>
    <source>
        <strain evidence="19">Y</strain>
    </source>
</reference>
<dbReference type="InterPro" id="IPR037237">
    <property type="entry name" value="IlvD/EDD_N"/>
</dbReference>
<dbReference type="InterPro" id="IPR056740">
    <property type="entry name" value="ILV_EDD_C"/>
</dbReference>
<dbReference type="NCBIfam" id="NF002068">
    <property type="entry name" value="PRK00911.1"/>
    <property type="match status" value="1"/>
</dbReference>
<dbReference type="UniPathway" id="UPA00047">
    <property type="reaction ID" value="UER00057"/>
</dbReference>
<keyword evidence="19" id="KW-1185">Reference proteome</keyword>
<feature type="domain" description="Dihydroxy-acid/6-phosphogluconate dehydratase C-terminal" evidence="17">
    <location>
        <begin position="360"/>
        <end position="549"/>
    </location>
</feature>
<comment type="catalytic activity">
    <reaction evidence="15">
        <text>(2R,3R)-2,3-dihydroxy-3-methylpentanoate = (S)-3-methyl-2-oxopentanoate + H2O</text>
        <dbReference type="Rhea" id="RHEA:27694"/>
        <dbReference type="ChEBI" id="CHEBI:15377"/>
        <dbReference type="ChEBI" id="CHEBI:35146"/>
        <dbReference type="ChEBI" id="CHEBI:49258"/>
        <dbReference type="EC" id="4.2.1.9"/>
    </reaction>
</comment>
<dbReference type="GO" id="GO:0004160">
    <property type="term" value="F:dihydroxy-acid dehydratase activity"/>
    <property type="evidence" value="ECO:0007669"/>
    <property type="project" value="UniProtKB-UniRule"/>
</dbReference>
<comment type="pathway">
    <text evidence="13 15">Amino-acid biosynthesis; L-isoleucine biosynthesis; L-isoleucine from 2-oxobutanoate: step 3/4.</text>
</comment>
<feature type="binding site" evidence="15">
    <location>
        <position position="47"/>
    </location>
    <ligand>
        <name>[2Fe-2S] cluster</name>
        <dbReference type="ChEBI" id="CHEBI:190135"/>
    </ligand>
</feature>
<dbReference type="GO" id="GO:0051537">
    <property type="term" value="F:2 iron, 2 sulfur cluster binding"/>
    <property type="evidence" value="ECO:0007669"/>
    <property type="project" value="UniProtKB-UniRule"/>
</dbReference>
<dbReference type="PROSITE" id="PS00887">
    <property type="entry name" value="ILVD_EDD_2"/>
    <property type="match status" value="1"/>
</dbReference>
<evidence type="ECO:0000256" key="9">
    <source>
        <dbReference type="ARBA" id="ARBA00023239"/>
    </source>
</evidence>
<feature type="active site" description="Proton acceptor" evidence="15">
    <location>
        <position position="468"/>
    </location>
</feature>
<evidence type="ECO:0000256" key="11">
    <source>
        <dbReference type="ARBA" id="ARBA00029304"/>
    </source>
</evidence>
<dbReference type="EC" id="4.2.1.9" evidence="14 15"/>
<keyword evidence="6 15" id="KW-0460">Magnesium</keyword>
<comment type="cofactor">
    <cofactor evidence="1 15">
        <name>Mg(2+)</name>
        <dbReference type="ChEBI" id="CHEBI:18420"/>
    </cofactor>
</comment>
<comment type="catalytic activity">
    <reaction evidence="11">
        <text>(2R)-2,3-dihydroxy-3-methylbutanoate = 3-methyl-2-oxobutanoate + H2O</text>
        <dbReference type="Rhea" id="RHEA:24809"/>
        <dbReference type="ChEBI" id="CHEBI:11851"/>
        <dbReference type="ChEBI" id="CHEBI:15377"/>
        <dbReference type="ChEBI" id="CHEBI:49072"/>
        <dbReference type="EC" id="4.2.1.9"/>
    </reaction>
    <physiologicalReaction direction="left-to-right" evidence="11">
        <dbReference type="Rhea" id="RHEA:24810"/>
    </physiologicalReaction>
</comment>
<dbReference type="Pfam" id="PF24877">
    <property type="entry name" value="ILV_EDD_C"/>
    <property type="match status" value="1"/>
</dbReference>
<comment type="cofactor">
    <cofactor evidence="15">
        <name>[2Fe-2S] cluster</name>
        <dbReference type="ChEBI" id="CHEBI:190135"/>
    </cofactor>
    <text evidence="15">Binds 1 [2Fe-2S] cluster per subunit. This cluster acts as a Lewis acid cofactor.</text>
</comment>
<dbReference type="GO" id="GO:0009097">
    <property type="term" value="P:isoleucine biosynthetic process"/>
    <property type="evidence" value="ECO:0007669"/>
    <property type="project" value="UniProtKB-UniRule"/>
</dbReference>
<comment type="caution">
    <text evidence="15">Lacks conserved residue(s) required for the propagation of feature annotation.</text>
</comment>
<dbReference type="SUPFAM" id="SSF143975">
    <property type="entry name" value="IlvD/EDD N-terminal domain-like"/>
    <property type="match status" value="1"/>
</dbReference>
<dbReference type="PROSITE" id="PS00886">
    <property type="entry name" value="ILVD_EDD_1"/>
    <property type="match status" value="1"/>
</dbReference>
<evidence type="ECO:0000256" key="10">
    <source>
        <dbReference type="ARBA" id="ARBA00023304"/>
    </source>
</evidence>
<dbReference type="GO" id="GO:0009099">
    <property type="term" value="P:L-valine biosynthetic process"/>
    <property type="evidence" value="ECO:0007669"/>
    <property type="project" value="UniProtKB-UniRule"/>
</dbReference>
<dbReference type="Proteomes" id="UP000192050">
    <property type="component" value="Chromosome"/>
</dbReference>
<dbReference type="InterPro" id="IPR020558">
    <property type="entry name" value="DiOHA_6PGluconate_deHydtase_CS"/>
</dbReference>
<evidence type="ECO:0000256" key="13">
    <source>
        <dbReference type="ARBA" id="ARBA00029437"/>
    </source>
</evidence>
<keyword evidence="4 15" id="KW-0001">2Fe-2S</keyword>
<dbReference type="EMBL" id="CP015363">
    <property type="protein sequence ID" value="ARD85117.1"/>
    <property type="molecule type" value="Genomic_DNA"/>
</dbReference>
<dbReference type="SUPFAM" id="SSF52016">
    <property type="entry name" value="LeuD/IlvD-like"/>
    <property type="match status" value="1"/>
</dbReference>
<evidence type="ECO:0000256" key="1">
    <source>
        <dbReference type="ARBA" id="ARBA00001946"/>
    </source>
</evidence>
<dbReference type="GeneID" id="31676747"/>
<dbReference type="HAMAP" id="MF_00012">
    <property type="entry name" value="IlvD"/>
    <property type="match status" value="1"/>
</dbReference>
<evidence type="ECO:0000256" key="6">
    <source>
        <dbReference type="ARBA" id="ARBA00022842"/>
    </source>
</evidence>
<dbReference type="STRING" id="74969.FAD_1249"/>
<comment type="pathway">
    <text evidence="12 15">Amino-acid biosynthesis; L-valine biosynthesis; L-valine from pyruvate: step 3/4.</text>
</comment>
<keyword evidence="7 15" id="KW-0408">Iron</keyword>
<evidence type="ECO:0000256" key="4">
    <source>
        <dbReference type="ARBA" id="ARBA00022714"/>
    </source>
</evidence>
<feature type="binding site" evidence="15">
    <location>
        <position position="79"/>
    </location>
    <ligand>
        <name>Mg(2+)</name>
        <dbReference type="ChEBI" id="CHEBI:18420"/>
    </ligand>
</feature>
<evidence type="ECO:0000256" key="2">
    <source>
        <dbReference type="ARBA" id="ARBA00006486"/>
    </source>
</evidence>
<evidence type="ECO:0000259" key="17">
    <source>
        <dbReference type="Pfam" id="PF24877"/>
    </source>
</evidence>
<dbReference type="PANTHER" id="PTHR21000:SF5">
    <property type="entry name" value="DIHYDROXY-ACID DEHYDRATASE, MITOCHONDRIAL"/>
    <property type="match status" value="1"/>
</dbReference>
<accession>A0A1V0N4T1</accession>
<keyword evidence="8 15" id="KW-0411">Iron-sulfur</keyword>
<keyword evidence="10 15" id="KW-0100">Branched-chain amino acid biosynthesis</keyword>
<dbReference type="InterPro" id="IPR042096">
    <property type="entry name" value="Dihydro-acid_dehy_C"/>
</dbReference>
<comment type="similarity">
    <text evidence="2 15">Belongs to the IlvD/Edd family.</text>
</comment>
<dbReference type="NCBIfam" id="TIGR00110">
    <property type="entry name" value="ilvD"/>
    <property type="match status" value="1"/>
</dbReference>
<feature type="binding site" evidence="15">
    <location>
        <position position="121"/>
    </location>
    <ligand>
        <name>Mg(2+)</name>
        <dbReference type="ChEBI" id="CHEBI:18420"/>
    </ligand>
</feature>
<comment type="function">
    <text evidence="15">Functions in the biosynthesis of branched-chain amino acids. Catalyzes the dehydration of (2R,3R)-2,3-dihydroxy-3-methylpentanoate (2,3-dihydroxy-3-methylvalerate) into 2-oxo-3-methylpentanoate (2-oxo-3-methylvalerate) and of (2R)-2,3-dihydroxy-3-methylbutanoate (2,3-dihydroxyisovalerate) into 2-oxo-3-methylbutanoate (2-oxoisovalerate), the penultimate precursor to L-isoleucine and L-valine, respectively.</text>
</comment>
<comment type="subunit">
    <text evidence="15">Homodimer.</text>
</comment>
<dbReference type="PANTHER" id="PTHR21000">
    <property type="entry name" value="DIHYDROXY-ACID DEHYDRATASE DAD"/>
    <property type="match status" value="1"/>
</dbReference>
<evidence type="ECO:0000313" key="18">
    <source>
        <dbReference type="EMBL" id="ARD85117.1"/>
    </source>
</evidence>
<evidence type="ECO:0000256" key="3">
    <source>
        <dbReference type="ARBA" id="ARBA00022605"/>
    </source>
</evidence>
<feature type="modified residue" description="N6-carboxylysine" evidence="15">
    <location>
        <position position="122"/>
    </location>
</feature>
<dbReference type="FunFam" id="3.50.30.80:FF:000001">
    <property type="entry name" value="Dihydroxy-acid dehydratase"/>
    <property type="match status" value="1"/>
</dbReference>
<feature type="domain" description="Dihydroxy-acid/6-phosphogluconate dehydratase N-terminal" evidence="16">
    <location>
        <begin position="34"/>
        <end position="349"/>
    </location>
</feature>
<keyword evidence="3 15" id="KW-0028">Amino-acid biosynthesis</keyword>
<feature type="binding site" description="via carbamate group" evidence="15">
    <location>
        <position position="122"/>
    </location>
    <ligand>
        <name>Mg(2+)</name>
        <dbReference type="ChEBI" id="CHEBI:18420"/>
    </ligand>
</feature>
<protein>
    <recommendedName>
        <fullName evidence="14 15">Dihydroxy-acid dehydratase</fullName>
        <shortName evidence="15">DAD</shortName>
        <ecNumber evidence="14 15">4.2.1.9</ecNumber>
    </recommendedName>
</protein>
<dbReference type="GO" id="GO:0000287">
    <property type="term" value="F:magnesium ion binding"/>
    <property type="evidence" value="ECO:0007669"/>
    <property type="project" value="UniProtKB-UniRule"/>
</dbReference>
<keyword evidence="9 15" id="KW-0456">Lyase</keyword>
<evidence type="ECO:0000256" key="7">
    <source>
        <dbReference type="ARBA" id="ARBA00023004"/>
    </source>
</evidence>